<reference evidence="2" key="1">
    <citation type="submission" date="2021-02" db="EMBL/GenBank/DDBJ databases">
        <authorList>
            <person name="Bekaert M."/>
        </authorList>
    </citation>
    <scope>NUCLEOTIDE SEQUENCE</scope>
    <source>
        <strain evidence="2">IoA-00</strain>
    </source>
</reference>
<organism evidence="2 3">
    <name type="scientific">Lepeophtheirus salmonis</name>
    <name type="common">Salmon louse</name>
    <name type="synonym">Caligus salmonis</name>
    <dbReference type="NCBI Taxonomy" id="72036"/>
    <lineage>
        <taxon>Eukaryota</taxon>
        <taxon>Metazoa</taxon>
        <taxon>Ecdysozoa</taxon>
        <taxon>Arthropoda</taxon>
        <taxon>Crustacea</taxon>
        <taxon>Multicrustacea</taxon>
        <taxon>Hexanauplia</taxon>
        <taxon>Copepoda</taxon>
        <taxon>Siphonostomatoida</taxon>
        <taxon>Caligidae</taxon>
        <taxon>Lepeophtheirus</taxon>
    </lineage>
</organism>
<sequence>MAFSIQYDVVWSKNGNSNTRDAHRSQKPASVMVWPGNFEGIKSTIGLYSIWCQALGNGSTRLKLNPKSTRRVNRITAGGGVSDSNDFFGEGKVKPDRRDNPLSSKMREPKSINLNSSYTAMNMNDPVLSKLRNDKNMHSF</sequence>
<evidence type="ECO:0000313" key="3">
    <source>
        <dbReference type="Proteomes" id="UP000675881"/>
    </source>
</evidence>
<dbReference type="OrthoDB" id="6364988at2759"/>
<dbReference type="AlphaFoldDB" id="A0A7R8GZ14"/>
<keyword evidence="3" id="KW-1185">Reference proteome</keyword>
<dbReference type="EMBL" id="HG994580">
    <property type="protein sequence ID" value="CAF2755751.1"/>
    <property type="molecule type" value="Genomic_DNA"/>
</dbReference>
<name>A0A7R8GZ14_LEPSM</name>
<gene>
    <name evidence="2" type="ORF">LSAA_1541</name>
</gene>
<accession>A0A7R8GZ14</accession>
<protein>
    <submittedName>
        <fullName evidence="2">(salmon louse) hypothetical protein</fullName>
    </submittedName>
</protein>
<proteinExistence type="predicted"/>
<dbReference type="Proteomes" id="UP000675881">
    <property type="component" value="Chromosome 1"/>
</dbReference>
<evidence type="ECO:0000313" key="2">
    <source>
        <dbReference type="EMBL" id="CAF2755751.1"/>
    </source>
</evidence>
<feature type="compositionally biased region" description="Basic and acidic residues" evidence="1">
    <location>
        <begin position="89"/>
        <end position="108"/>
    </location>
</feature>
<evidence type="ECO:0000256" key="1">
    <source>
        <dbReference type="SAM" id="MobiDB-lite"/>
    </source>
</evidence>
<feature type="region of interest" description="Disordered" evidence="1">
    <location>
        <begin position="86"/>
        <end position="108"/>
    </location>
</feature>